<accession>A0A8T1AL16</accession>
<dbReference type="AlphaFoldDB" id="A0A8T1AL16"/>
<sequence length="127" mass="14314">MLNITRPKMNNTTAEGMYARSDNRQPRGNIPDRERGFNQDRRGGERGSIKTTEVVTKASVKTLVVDVTSTATTGAYSMDLVQSAAHDAGQCELFRNFQDLAKFVRIKGTKEERPPELKYVVQERHLN</sequence>
<proteinExistence type="predicted"/>
<feature type="region of interest" description="Disordered" evidence="1">
    <location>
        <begin position="1"/>
        <end position="49"/>
    </location>
</feature>
<feature type="compositionally biased region" description="Basic and acidic residues" evidence="1">
    <location>
        <begin position="21"/>
        <end position="48"/>
    </location>
</feature>
<dbReference type="VEuPathDB" id="FungiDB:PC110_g23522"/>
<comment type="caution">
    <text evidence="2">The sequence shown here is derived from an EMBL/GenBank/DDBJ whole genome shotgun (WGS) entry which is preliminary data.</text>
</comment>
<evidence type="ECO:0000313" key="3">
    <source>
        <dbReference type="Proteomes" id="UP000774804"/>
    </source>
</evidence>
<organism evidence="2 3">
    <name type="scientific">Phytophthora cactorum</name>
    <dbReference type="NCBI Taxonomy" id="29920"/>
    <lineage>
        <taxon>Eukaryota</taxon>
        <taxon>Sar</taxon>
        <taxon>Stramenopiles</taxon>
        <taxon>Oomycota</taxon>
        <taxon>Peronosporomycetes</taxon>
        <taxon>Peronosporales</taxon>
        <taxon>Peronosporaceae</taxon>
        <taxon>Phytophthora</taxon>
    </lineage>
</organism>
<evidence type="ECO:0000256" key="1">
    <source>
        <dbReference type="SAM" id="MobiDB-lite"/>
    </source>
</evidence>
<evidence type="ECO:0000313" key="2">
    <source>
        <dbReference type="EMBL" id="KAG2881720.1"/>
    </source>
</evidence>
<dbReference type="EMBL" id="RCMI01001738">
    <property type="protein sequence ID" value="KAG2881720.1"/>
    <property type="molecule type" value="Genomic_DNA"/>
</dbReference>
<gene>
    <name evidence="2" type="ORF">PC115_g22141</name>
</gene>
<reference evidence="2" key="1">
    <citation type="submission" date="2018-10" db="EMBL/GenBank/DDBJ databases">
        <title>Effector identification in a new, highly contiguous assembly of the strawberry crown rot pathogen Phytophthora cactorum.</title>
        <authorList>
            <person name="Armitage A.D."/>
            <person name="Nellist C.F."/>
            <person name="Bates H."/>
            <person name="Vickerstaff R.J."/>
            <person name="Harrison R.J."/>
        </authorList>
    </citation>
    <scope>NUCLEOTIDE SEQUENCE</scope>
    <source>
        <strain evidence="2">4032</strain>
    </source>
</reference>
<protein>
    <submittedName>
        <fullName evidence="2">Uncharacterized protein</fullName>
    </submittedName>
</protein>
<name>A0A8T1AL16_9STRA</name>
<dbReference type="Proteomes" id="UP000774804">
    <property type="component" value="Unassembled WGS sequence"/>
</dbReference>